<evidence type="ECO:0000313" key="11">
    <source>
        <dbReference type="Proteomes" id="UP001165678"/>
    </source>
</evidence>
<dbReference type="GO" id="GO:0005886">
    <property type="term" value="C:plasma membrane"/>
    <property type="evidence" value="ECO:0007669"/>
    <property type="project" value="UniProtKB-SubCell"/>
</dbReference>
<feature type="transmembrane region" description="Helical" evidence="8">
    <location>
        <begin position="158"/>
        <end position="181"/>
    </location>
</feature>
<feature type="transmembrane region" description="Helical" evidence="8">
    <location>
        <begin position="277"/>
        <end position="296"/>
    </location>
</feature>
<comment type="subcellular location">
    <subcellularLocation>
        <location evidence="1">Cell membrane</location>
        <topology evidence="1">Multi-pass membrane protein</topology>
    </subcellularLocation>
    <subcellularLocation>
        <location evidence="7">Membrane</location>
        <topology evidence="7">Multi-pass membrane protein</topology>
    </subcellularLocation>
</comment>
<dbReference type="InterPro" id="IPR001750">
    <property type="entry name" value="ND/Mrp_TM"/>
</dbReference>
<feature type="transmembrane region" description="Helical" evidence="8">
    <location>
        <begin position="209"/>
        <end position="230"/>
    </location>
</feature>
<feature type="transmembrane region" description="Helical" evidence="8">
    <location>
        <begin position="74"/>
        <end position="99"/>
    </location>
</feature>
<feature type="transmembrane region" description="Helical" evidence="8">
    <location>
        <begin position="237"/>
        <end position="257"/>
    </location>
</feature>
<feature type="transmembrane region" description="Helical" evidence="8">
    <location>
        <begin position="119"/>
        <end position="146"/>
    </location>
</feature>
<organism evidence="10 11">
    <name type="scientific">Larsenimonas rhizosphaerae</name>
    <dbReference type="NCBI Taxonomy" id="2944682"/>
    <lineage>
        <taxon>Bacteria</taxon>
        <taxon>Pseudomonadati</taxon>
        <taxon>Pseudomonadota</taxon>
        <taxon>Gammaproteobacteria</taxon>
        <taxon>Oceanospirillales</taxon>
        <taxon>Halomonadaceae</taxon>
        <taxon>Larsenimonas</taxon>
    </lineage>
</organism>
<dbReference type="NCBIfam" id="NF009309">
    <property type="entry name" value="PRK12666.1"/>
    <property type="match status" value="1"/>
</dbReference>
<dbReference type="GO" id="GO:0008137">
    <property type="term" value="F:NADH dehydrogenase (ubiquinone) activity"/>
    <property type="evidence" value="ECO:0007669"/>
    <property type="project" value="InterPro"/>
</dbReference>
<evidence type="ECO:0000256" key="2">
    <source>
        <dbReference type="ARBA" id="ARBA00005346"/>
    </source>
</evidence>
<keyword evidence="5 8" id="KW-1133">Transmembrane helix</keyword>
<name>A0AA41ZDJ8_9GAMM</name>
<dbReference type="GO" id="GO:0042773">
    <property type="term" value="P:ATP synthesis coupled electron transport"/>
    <property type="evidence" value="ECO:0007669"/>
    <property type="project" value="InterPro"/>
</dbReference>
<feature type="transmembrane region" description="Helical" evidence="8">
    <location>
        <begin position="372"/>
        <end position="391"/>
    </location>
</feature>
<proteinExistence type="inferred from homology"/>
<protein>
    <submittedName>
        <fullName evidence="10">Monovalent cation/H+ antiporter subunit D</fullName>
    </submittedName>
</protein>
<gene>
    <name evidence="10" type="ORF">OQ287_01225</name>
</gene>
<feature type="transmembrane region" description="Helical" evidence="8">
    <location>
        <begin position="329"/>
        <end position="351"/>
    </location>
</feature>
<dbReference type="PANTHER" id="PTHR42703">
    <property type="entry name" value="NADH DEHYDROGENASE"/>
    <property type="match status" value="1"/>
</dbReference>
<feature type="transmembrane region" description="Helical" evidence="8">
    <location>
        <begin position="33"/>
        <end position="53"/>
    </location>
</feature>
<keyword evidence="3" id="KW-1003">Cell membrane</keyword>
<evidence type="ECO:0000259" key="9">
    <source>
        <dbReference type="Pfam" id="PF00361"/>
    </source>
</evidence>
<evidence type="ECO:0000256" key="1">
    <source>
        <dbReference type="ARBA" id="ARBA00004651"/>
    </source>
</evidence>
<dbReference type="AlphaFoldDB" id="A0AA41ZDJ8"/>
<accession>A0AA41ZDJ8</accession>
<evidence type="ECO:0000256" key="7">
    <source>
        <dbReference type="RuleBase" id="RU000320"/>
    </source>
</evidence>
<evidence type="ECO:0000256" key="4">
    <source>
        <dbReference type="ARBA" id="ARBA00022692"/>
    </source>
</evidence>
<dbReference type="RefSeq" id="WP_250936101.1">
    <property type="nucleotide sequence ID" value="NZ_JAMLJK010000001.1"/>
</dbReference>
<evidence type="ECO:0000313" key="10">
    <source>
        <dbReference type="EMBL" id="MCX2522852.1"/>
    </source>
</evidence>
<dbReference type="InterPro" id="IPR003918">
    <property type="entry name" value="NADH_UbQ_OxRdtase"/>
</dbReference>
<dbReference type="InterPro" id="IPR050586">
    <property type="entry name" value="CPA3_Na-H_Antiporter_D"/>
</dbReference>
<reference evidence="10" key="1">
    <citation type="submission" date="2022-11" db="EMBL/GenBank/DDBJ databases">
        <title>Larsenimonas rhizosphaerae sp. nov., isolated from a tidal mudflat.</title>
        <authorList>
            <person name="Lee S.D."/>
            <person name="Kim I.S."/>
        </authorList>
    </citation>
    <scope>NUCLEOTIDE SEQUENCE</scope>
    <source>
        <strain evidence="10">GH2-1</strain>
    </source>
</reference>
<keyword evidence="6 8" id="KW-0472">Membrane</keyword>
<sequence length="513" mass="54175">MDHLLVLPIVLPLVAGLATLIRREVGTRYKRSMSVGATALLVVVAALLVYMASDGTIRYYALGGWQPPFGIIMVLDRLSAMMVLLTSVLALFCCIYACAGQDEEGSNFHGLFQLQLMGINGAFMTGDLFNLFVFFEVLLIASYALLMHGGGKARTQSGLHYVALNLAGSSLFLIALGVLYGTLGTLNMADMASRIAGLGTDRTGLVKSAGLLLLTVFTLKSAMLPLYFWLPRAYAAAPAAVAALFAIMTKVGIYAIIRVFSLLFGDRSASLADMAAPWLWWGGLATLALAAIGCLSARDMRTLVSYLILVSVGTLLTAVSLPGNDSMAALLYYMIQTTLVTGGLFLLADIIDDQRGKAGARIVKSRPLRQSSLLGGLFLVGMAGVAGLPPFSGAIGKALILQSAEGSDRLWLWPILLIGGLCTIVAASRAGSTFFWRSHEGEPSGPLMGKRRGLATLALIGAAPLLSILAGPLTHYTQSTAQQLGNPSRYLDAILTPTPINQAMPTPAGEVSP</sequence>
<feature type="domain" description="NADH:quinone oxidoreductase/Mrp antiporter transmembrane" evidence="9">
    <location>
        <begin position="126"/>
        <end position="418"/>
    </location>
</feature>
<dbReference type="PANTHER" id="PTHR42703:SF1">
    <property type="entry name" value="NA(+)_H(+) ANTIPORTER SUBUNIT D1"/>
    <property type="match status" value="1"/>
</dbReference>
<keyword evidence="4 7" id="KW-0812">Transmembrane</keyword>
<dbReference type="PRINTS" id="PR01437">
    <property type="entry name" value="NUOXDRDTASE4"/>
</dbReference>
<evidence type="ECO:0000256" key="3">
    <source>
        <dbReference type="ARBA" id="ARBA00022475"/>
    </source>
</evidence>
<evidence type="ECO:0000256" key="5">
    <source>
        <dbReference type="ARBA" id="ARBA00022989"/>
    </source>
</evidence>
<dbReference type="EMBL" id="JAPIVE010000001">
    <property type="protein sequence ID" value="MCX2522852.1"/>
    <property type="molecule type" value="Genomic_DNA"/>
</dbReference>
<evidence type="ECO:0000256" key="8">
    <source>
        <dbReference type="SAM" id="Phobius"/>
    </source>
</evidence>
<comment type="similarity">
    <text evidence="2">Belongs to the CPA3 antiporters (TC 2.A.63) subunit D family.</text>
</comment>
<dbReference type="Pfam" id="PF00361">
    <property type="entry name" value="Proton_antipo_M"/>
    <property type="match status" value="1"/>
</dbReference>
<feature type="transmembrane region" description="Helical" evidence="8">
    <location>
        <begin position="453"/>
        <end position="473"/>
    </location>
</feature>
<evidence type="ECO:0000256" key="6">
    <source>
        <dbReference type="ARBA" id="ARBA00023136"/>
    </source>
</evidence>
<keyword evidence="11" id="KW-1185">Reference proteome</keyword>
<feature type="transmembrane region" description="Helical" evidence="8">
    <location>
        <begin position="303"/>
        <end position="323"/>
    </location>
</feature>
<feature type="transmembrane region" description="Helical" evidence="8">
    <location>
        <begin position="411"/>
        <end position="432"/>
    </location>
</feature>
<dbReference type="Proteomes" id="UP001165678">
    <property type="component" value="Unassembled WGS sequence"/>
</dbReference>
<comment type="caution">
    <text evidence="10">The sequence shown here is derived from an EMBL/GenBank/DDBJ whole genome shotgun (WGS) entry which is preliminary data.</text>
</comment>